<accession>A0A9D4ZNC4</accession>
<evidence type="ECO:0000313" key="5">
    <source>
        <dbReference type="Proteomes" id="UP000886520"/>
    </source>
</evidence>
<dbReference type="EMBL" id="JABFUD020000003">
    <property type="protein sequence ID" value="KAI5081789.1"/>
    <property type="molecule type" value="Genomic_DNA"/>
</dbReference>
<dbReference type="InterPro" id="IPR018289">
    <property type="entry name" value="MULE_transposase_dom"/>
</dbReference>
<feature type="region of interest" description="Disordered" evidence="2">
    <location>
        <begin position="655"/>
        <end position="685"/>
    </location>
</feature>
<dbReference type="GO" id="GO:0008270">
    <property type="term" value="F:zinc ion binding"/>
    <property type="evidence" value="ECO:0007669"/>
    <property type="project" value="UniProtKB-KW"/>
</dbReference>
<dbReference type="Proteomes" id="UP000886520">
    <property type="component" value="Chromosome 2"/>
</dbReference>
<feature type="domain" description="SWIM-type" evidence="3">
    <location>
        <begin position="1155"/>
        <end position="1190"/>
    </location>
</feature>
<reference evidence="4" key="1">
    <citation type="submission" date="2021-01" db="EMBL/GenBank/DDBJ databases">
        <title>Adiantum capillus-veneris genome.</title>
        <authorList>
            <person name="Fang Y."/>
            <person name="Liao Q."/>
        </authorList>
    </citation>
    <scope>NUCLEOTIDE SEQUENCE</scope>
    <source>
        <strain evidence="4">H3</strain>
        <tissue evidence="4">Leaf</tissue>
    </source>
</reference>
<dbReference type="Pfam" id="PF01764">
    <property type="entry name" value="Lipase_3"/>
    <property type="match status" value="1"/>
</dbReference>
<feature type="compositionally biased region" description="Basic and acidic residues" evidence="2">
    <location>
        <begin position="289"/>
        <end position="305"/>
    </location>
</feature>
<dbReference type="SUPFAM" id="SSF53474">
    <property type="entry name" value="alpha/beta-Hydrolases"/>
    <property type="match status" value="1"/>
</dbReference>
<dbReference type="InterPro" id="IPR007527">
    <property type="entry name" value="Znf_SWIM"/>
</dbReference>
<dbReference type="OrthoDB" id="1484002at2759"/>
<dbReference type="PROSITE" id="PS50966">
    <property type="entry name" value="ZF_SWIM"/>
    <property type="match status" value="1"/>
</dbReference>
<dbReference type="PANTHER" id="PTHR46483">
    <property type="entry name" value="PHOSPHOLIPASE A1 PLIP2, CHLOROPLASTIC"/>
    <property type="match status" value="1"/>
</dbReference>
<proteinExistence type="predicted"/>
<sequence length="1248" mass="141325">MLPLPAPTLFPSSLKFLWFGRENPSKAPDQTSPMPPDVEDANNNQDLTKACTCFIDTDDSGSHTSNVAHTDTFQTSNVEDTYEVDKQIAIEMDSLTPRKHVVTGPDSRISWISRILQLRLRKDITNCDQLKNSKELLESSLSNIAEKEAEKTPLLDPCEDFSELINGIAVHKEQNGASSFDCNDNEDDDVDLGLCTLETSEERVVHDRESVSMFLHEVPVAEVQAISKLCFLSNLAYIIPEVQSKGLLKDHHLAFVTSSLVKKEEAEAHASLERAIMQANKQKRKAKKHDGQKCQVEESNPKDSFDQGVEPANYDKAASSREDMRLLPPDAILKAGEEASLKAQSSCPCEWFICDDEASNTRYLVIQGSESLAAWQTNLSFDPTKFEGLLGVLVHRGVYEAAQGLYQLVEKEMVEHARKGSHARLCFTGHSLGGSLATLIAMMLVRRGAVGARAVGKVVTLGAPCVLCAGERVLQQLRLQEQQFVNVVMHRDIVPRAFACDYPLHVVRLLQRLNGTFRDHPCLNVQHVLYTPVGQMMILQPENAQSPRHPLLPSKACLYLINNPPHEEQEQEEAMRALREAQRAFFNMPHPLDVLRDLGAYGFEGAISRDHDPRSYKQALNTVLIQGLRRLGKLKRQSRHFVLTRKVFWCAYGPKDSSETTPHHPSVLEGEDHIGDSSNSVPVSTRKRRAPLTKGFLLKGCLCHFSIKRLAKEQDVAVISYIHPYHTNKSDEVCHGSSHPDASLKFSPWISLHKKIWVSSMLYRGFSPQQVMEKHIQALHTQKKEDPNYKLVRDDFLCIRDIMNIGSKLSIDQYQMHDNDAESVRRWCNENTLSIFIYQSQDAMHNVEFMLGIQTPWQRDICYKYGNGNLLAMDSTFGTNKYKFYLYTILVFDSHRNGVPIAWILTSSGTFQTTCTWLTSFRNHMLDHFKSWEPGAFMVDDAETEIGALRNVFHVPILLCLWHVKRCWLKHLIKKVKDWPTRADMFRALGMIMNMYGQPTSSEDATKEDAKLLLESFYSKYKEEEEFILYFKTYWESKIGMWIRATCNFPHAGQDTNGAIEAYHGHLKYKFLGSSKRLMARRVDWLLHKLTTTCLPFYWFMQQVKDNGFKRNNAIENAIENSYQRALGIPDGYVRHMDSSSSVALVQSITTQGHFHTVFNADCDWACCTCRWAKQGNVCNHQIKVILMKGDSHSSLIARCLLMYSASNMSSMPRGNRPTLTGTNSDHGASSPTIACNVLEGEPCLVES</sequence>
<keyword evidence="1" id="KW-0863">Zinc-finger</keyword>
<evidence type="ECO:0000259" key="3">
    <source>
        <dbReference type="PROSITE" id="PS50966"/>
    </source>
</evidence>
<dbReference type="InterPro" id="IPR002921">
    <property type="entry name" value="Fungal_lipase-type"/>
</dbReference>
<dbReference type="GO" id="GO:0008970">
    <property type="term" value="F:phospholipase A1 activity"/>
    <property type="evidence" value="ECO:0007669"/>
    <property type="project" value="InterPro"/>
</dbReference>
<keyword evidence="1" id="KW-0862">Zinc</keyword>
<dbReference type="PANTHER" id="PTHR46483:SF4">
    <property type="entry name" value="PHOSPHOLIPASE A1 PLIP2, CHLOROPLASTIC"/>
    <property type="match status" value="1"/>
</dbReference>
<keyword evidence="1" id="KW-0479">Metal-binding</keyword>
<evidence type="ECO:0000256" key="1">
    <source>
        <dbReference type="PROSITE-ProRule" id="PRU00325"/>
    </source>
</evidence>
<protein>
    <recommendedName>
        <fullName evidence="3">SWIM-type domain-containing protein</fullName>
    </recommendedName>
</protein>
<dbReference type="GO" id="GO:0006629">
    <property type="term" value="P:lipid metabolic process"/>
    <property type="evidence" value="ECO:0007669"/>
    <property type="project" value="InterPro"/>
</dbReference>
<dbReference type="InterPro" id="IPR043367">
    <property type="entry name" value="PLIP1/2/3"/>
</dbReference>
<comment type="caution">
    <text evidence="4">The sequence shown here is derived from an EMBL/GenBank/DDBJ whole genome shotgun (WGS) entry which is preliminary data.</text>
</comment>
<organism evidence="4 5">
    <name type="scientific">Adiantum capillus-veneris</name>
    <name type="common">Maidenhair fern</name>
    <dbReference type="NCBI Taxonomy" id="13818"/>
    <lineage>
        <taxon>Eukaryota</taxon>
        <taxon>Viridiplantae</taxon>
        <taxon>Streptophyta</taxon>
        <taxon>Embryophyta</taxon>
        <taxon>Tracheophyta</taxon>
        <taxon>Polypodiopsida</taxon>
        <taxon>Polypodiidae</taxon>
        <taxon>Polypodiales</taxon>
        <taxon>Pteridineae</taxon>
        <taxon>Pteridaceae</taxon>
        <taxon>Vittarioideae</taxon>
        <taxon>Adiantum</taxon>
    </lineage>
</organism>
<dbReference type="CDD" id="cd00519">
    <property type="entry name" value="Lipase_3"/>
    <property type="match status" value="1"/>
</dbReference>
<evidence type="ECO:0000313" key="4">
    <source>
        <dbReference type="EMBL" id="KAI5081789.1"/>
    </source>
</evidence>
<evidence type="ECO:0000256" key="2">
    <source>
        <dbReference type="SAM" id="MobiDB-lite"/>
    </source>
</evidence>
<dbReference type="AlphaFoldDB" id="A0A9D4ZNC4"/>
<feature type="region of interest" description="Disordered" evidence="2">
    <location>
        <begin position="281"/>
        <end position="310"/>
    </location>
</feature>
<gene>
    <name evidence="4" type="ORF">GOP47_0001532</name>
</gene>
<dbReference type="InterPro" id="IPR029058">
    <property type="entry name" value="AB_hydrolase_fold"/>
</dbReference>
<name>A0A9D4ZNC4_ADICA</name>
<keyword evidence="5" id="KW-1185">Reference proteome</keyword>
<dbReference type="Gene3D" id="3.40.50.1820">
    <property type="entry name" value="alpha/beta hydrolase"/>
    <property type="match status" value="1"/>
</dbReference>
<dbReference type="Pfam" id="PF10551">
    <property type="entry name" value="MULE"/>
    <property type="match status" value="1"/>
</dbReference>